<name>A0A0U5CJS5_ASPCI</name>
<evidence type="ECO:0000313" key="1">
    <source>
        <dbReference type="EMBL" id="CEL11242.1"/>
    </source>
</evidence>
<dbReference type="EMBL" id="CDMC01000024">
    <property type="protein sequence ID" value="CEL11242.1"/>
    <property type="molecule type" value="Genomic_DNA"/>
</dbReference>
<sequence>MLAATGPLGTCQSLPALQSFFPGDYAAPAGHDHDNHELILRLVGAAFDQVLDQALRTLDTTQLPILEIFESNQAGYRGRQPLQRPQKATTITHYAQY</sequence>
<keyword evidence="2" id="KW-1185">Reference proteome</keyword>
<accession>A0A0U5CJS5</accession>
<proteinExistence type="predicted"/>
<dbReference type="AlphaFoldDB" id="A0A0U5CJS5"/>
<protein>
    <submittedName>
        <fullName evidence="1">Uncharacterized protein</fullName>
    </submittedName>
</protein>
<reference evidence="2" key="1">
    <citation type="journal article" date="2016" name="Genome Announc.">
        <title>Draft genome sequences of fungus Aspergillus calidoustus.</title>
        <authorList>
            <person name="Horn F."/>
            <person name="Linde J."/>
            <person name="Mattern D.J."/>
            <person name="Walther G."/>
            <person name="Guthke R."/>
            <person name="Scherlach K."/>
            <person name="Martin K."/>
            <person name="Brakhage A.A."/>
            <person name="Petzke L."/>
            <person name="Valiante V."/>
        </authorList>
    </citation>
    <scope>NUCLEOTIDE SEQUENCE [LARGE SCALE GENOMIC DNA]</scope>
    <source>
        <strain evidence="2">SF006504</strain>
    </source>
</reference>
<evidence type="ECO:0000313" key="2">
    <source>
        <dbReference type="Proteomes" id="UP000054771"/>
    </source>
</evidence>
<organism evidence="1 2">
    <name type="scientific">Aspergillus calidoustus</name>
    <dbReference type="NCBI Taxonomy" id="454130"/>
    <lineage>
        <taxon>Eukaryota</taxon>
        <taxon>Fungi</taxon>
        <taxon>Dikarya</taxon>
        <taxon>Ascomycota</taxon>
        <taxon>Pezizomycotina</taxon>
        <taxon>Eurotiomycetes</taxon>
        <taxon>Eurotiomycetidae</taxon>
        <taxon>Eurotiales</taxon>
        <taxon>Aspergillaceae</taxon>
        <taxon>Aspergillus</taxon>
        <taxon>Aspergillus subgen. Nidulantes</taxon>
    </lineage>
</organism>
<gene>
    <name evidence="1" type="ORF">ASPCAL14345</name>
</gene>
<dbReference type="Proteomes" id="UP000054771">
    <property type="component" value="Unassembled WGS sequence"/>
</dbReference>